<evidence type="ECO:0000313" key="3">
    <source>
        <dbReference type="EMBL" id="KAL3854142.1"/>
    </source>
</evidence>
<dbReference type="SUPFAM" id="SSF52540">
    <property type="entry name" value="P-loop containing nucleoside triphosphate hydrolases"/>
    <property type="match status" value="1"/>
</dbReference>
<dbReference type="SMART" id="SM00175">
    <property type="entry name" value="RAB"/>
    <property type="match status" value="1"/>
</dbReference>
<dbReference type="GO" id="GO:0000166">
    <property type="term" value="F:nucleotide binding"/>
    <property type="evidence" value="ECO:0007669"/>
    <property type="project" value="UniProtKB-KW"/>
</dbReference>
<evidence type="ECO:0000256" key="1">
    <source>
        <dbReference type="ARBA" id="ARBA00006270"/>
    </source>
</evidence>
<dbReference type="SMART" id="SM00176">
    <property type="entry name" value="RAN"/>
    <property type="match status" value="1"/>
</dbReference>
<dbReference type="Pfam" id="PF00071">
    <property type="entry name" value="Ras"/>
    <property type="match status" value="1"/>
</dbReference>
<name>A0ABD3UY50_SINWO</name>
<dbReference type="EMBL" id="JBJQND010000014">
    <property type="protein sequence ID" value="KAL3854142.1"/>
    <property type="molecule type" value="Genomic_DNA"/>
</dbReference>
<dbReference type="NCBIfam" id="TIGR00231">
    <property type="entry name" value="small_GTP"/>
    <property type="match status" value="1"/>
</dbReference>
<dbReference type="Proteomes" id="UP001634394">
    <property type="component" value="Unassembled WGS sequence"/>
</dbReference>
<organism evidence="3 4">
    <name type="scientific">Sinanodonta woodiana</name>
    <name type="common">Chinese pond mussel</name>
    <name type="synonym">Anodonta woodiana</name>
    <dbReference type="NCBI Taxonomy" id="1069815"/>
    <lineage>
        <taxon>Eukaryota</taxon>
        <taxon>Metazoa</taxon>
        <taxon>Spiralia</taxon>
        <taxon>Lophotrochozoa</taxon>
        <taxon>Mollusca</taxon>
        <taxon>Bivalvia</taxon>
        <taxon>Autobranchia</taxon>
        <taxon>Heteroconchia</taxon>
        <taxon>Palaeoheterodonta</taxon>
        <taxon>Unionida</taxon>
        <taxon>Unionoidea</taxon>
        <taxon>Unionidae</taxon>
        <taxon>Unioninae</taxon>
        <taxon>Sinanodonta</taxon>
    </lineage>
</organism>
<dbReference type="PANTHER" id="PTHR47978">
    <property type="match status" value="1"/>
</dbReference>
<evidence type="ECO:0000313" key="4">
    <source>
        <dbReference type="Proteomes" id="UP001634394"/>
    </source>
</evidence>
<dbReference type="PRINTS" id="PR00449">
    <property type="entry name" value="RASTRNSFRMNG"/>
</dbReference>
<dbReference type="PROSITE" id="PS51419">
    <property type="entry name" value="RAB"/>
    <property type="match status" value="1"/>
</dbReference>
<protein>
    <submittedName>
        <fullName evidence="3">Uncharacterized protein</fullName>
    </submittedName>
</protein>
<accession>A0ABD3UY50</accession>
<gene>
    <name evidence="3" type="ORF">ACJMK2_013420</name>
</gene>
<dbReference type="Gene3D" id="3.40.50.300">
    <property type="entry name" value="P-loop containing nucleotide triphosphate hydrolases"/>
    <property type="match status" value="1"/>
</dbReference>
<dbReference type="InterPro" id="IPR001806">
    <property type="entry name" value="Small_GTPase"/>
</dbReference>
<dbReference type="SMART" id="SM00174">
    <property type="entry name" value="RHO"/>
    <property type="match status" value="1"/>
</dbReference>
<keyword evidence="4" id="KW-1185">Reference proteome</keyword>
<proteinExistence type="inferred from homology"/>
<dbReference type="SMART" id="SM00173">
    <property type="entry name" value="RAS"/>
    <property type="match status" value="1"/>
</dbReference>
<dbReference type="InterPro" id="IPR005225">
    <property type="entry name" value="Small_GTP-bd"/>
</dbReference>
<evidence type="ECO:0000256" key="2">
    <source>
        <dbReference type="ARBA" id="ARBA00022741"/>
    </source>
</evidence>
<dbReference type="PROSITE" id="PS51420">
    <property type="entry name" value="RHO"/>
    <property type="match status" value="1"/>
</dbReference>
<comment type="caution">
    <text evidence="3">The sequence shown here is derived from an EMBL/GenBank/DDBJ whole genome shotgun (WGS) entry which is preliminary data.</text>
</comment>
<comment type="similarity">
    <text evidence="1">Belongs to the small GTPase superfamily. Rab family.</text>
</comment>
<dbReference type="PROSITE" id="PS51421">
    <property type="entry name" value="RAS"/>
    <property type="match status" value="1"/>
</dbReference>
<dbReference type="InterPro" id="IPR027417">
    <property type="entry name" value="P-loop_NTPase"/>
</dbReference>
<reference evidence="3 4" key="1">
    <citation type="submission" date="2024-11" db="EMBL/GenBank/DDBJ databases">
        <title>Chromosome-level genome assembly of the freshwater bivalve Anodonta woodiana.</title>
        <authorList>
            <person name="Chen X."/>
        </authorList>
    </citation>
    <scope>NUCLEOTIDE SEQUENCE [LARGE SCALE GENOMIC DNA]</scope>
    <source>
        <strain evidence="3">MN2024</strain>
        <tissue evidence="3">Gills</tissue>
    </source>
</reference>
<dbReference type="AlphaFoldDB" id="A0ABD3UY50"/>
<sequence length="227" mass="25018">MWQPKATATRDIIIGNSGVSGEKGGPHLYKSSYEHVYEVKVVIVGDMGVGKTSIAARFAKGIFNPQYIATVGGSFLSKAVQMRDYTIAFRIWDTAGQERFRSLVPMYLRGAKAALLVYDVTSLESFKLAGKWLKELHCHCAEDTVMMLIGAKCDMPSAVDPSTAQEFAAKNGMLFMETSSKTGHNVDKVFRMLASEMAITDKENINSGFDLSDSYSDSTKKKRCCHL</sequence>
<dbReference type="FunFam" id="3.40.50.300:FF:000808">
    <property type="entry name" value="Small GTP-binding protein, putative"/>
    <property type="match status" value="1"/>
</dbReference>
<keyword evidence="2" id="KW-0547">Nucleotide-binding</keyword>